<keyword evidence="2 6" id="KW-0812">Transmembrane</keyword>
<evidence type="ECO:0000256" key="1">
    <source>
        <dbReference type="ARBA" id="ARBA00004141"/>
    </source>
</evidence>
<gene>
    <name evidence="8" type="ORF">METZ01_LOCUS350276</name>
</gene>
<keyword evidence="3" id="KW-0201">Cytochrome c-type biogenesis</keyword>
<dbReference type="GO" id="GO:0017004">
    <property type="term" value="P:cytochrome complex assembly"/>
    <property type="evidence" value="ECO:0007669"/>
    <property type="project" value="UniProtKB-KW"/>
</dbReference>
<keyword evidence="4 6" id="KW-1133">Transmembrane helix</keyword>
<proteinExistence type="predicted"/>
<dbReference type="InterPro" id="IPR007816">
    <property type="entry name" value="ResB-like_domain"/>
</dbReference>
<evidence type="ECO:0000256" key="6">
    <source>
        <dbReference type="SAM" id="Phobius"/>
    </source>
</evidence>
<protein>
    <recommendedName>
        <fullName evidence="7">ResB-like domain-containing protein</fullName>
    </recommendedName>
</protein>
<keyword evidence="5 6" id="KW-0472">Membrane</keyword>
<feature type="transmembrane region" description="Helical" evidence="6">
    <location>
        <begin position="141"/>
        <end position="160"/>
    </location>
</feature>
<dbReference type="Pfam" id="PF05140">
    <property type="entry name" value="ResB"/>
    <property type="match status" value="1"/>
</dbReference>
<dbReference type="EMBL" id="UINC01121928">
    <property type="protein sequence ID" value="SVC97422.1"/>
    <property type="molecule type" value="Genomic_DNA"/>
</dbReference>
<evidence type="ECO:0000256" key="4">
    <source>
        <dbReference type="ARBA" id="ARBA00022989"/>
    </source>
</evidence>
<accession>A0A382RJK9</accession>
<evidence type="ECO:0000256" key="5">
    <source>
        <dbReference type="ARBA" id="ARBA00023136"/>
    </source>
</evidence>
<dbReference type="GO" id="GO:0016020">
    <property type="term" value="C:membrane"/>
    <property type="evidence" value="ECO:0007669"/>
    <property type="project" value="UniProtKB-SubCell"/>
</dbReference>
<organism evidence="8">
    <name type="scientific">marine metagenome</name>
    <dbReference type="NCBI Taxonomy" id="408172"/>
    <lineage>
        <taxon>unclassified sequences</taxon>
        <taxon>metagenomes</taxon>
        <taxon>ecological metagenomes</taxon>
    </lineage>
</organism>
<evidence type="ECO:0000256" key="3">
    <source>
        <dbReference type="ARBA" id="ARBA00022748"/>
    </source>
</evidence>
<reference evidence="8" key="1">
    <citation type="submission" date="2018-05" db="EMBL/GenBank/DDBJ databases">
        <authorList>
            <person name="Lanie J.A."/>
            <person name="Ng W.-L."/>
            <person name="Kazmierczak K.M."/>
            <person name="Andrzejewski T.M."/>
            <person name="Davidsen T.M."/>
            <person name="Wayne K.J."/>
            <person name="Tettelin H."/>
            <person name="Glass J.I."/>
            <person name="Rusch D."/>
            <person name="Podicherti R."/>
            <person name="Tsui H.-C.T."/>
            <person name="Winkler M.E."/>
        </authorList>
    </citation>
    <scope>NUCLEOTIDE SEQUENCE</scope>
</reference>
<comment type="subcellular location">
    <subcellularLocation>
        <location evidence="1">Membrane</location>
        <topology evidence="1">Multi-pass membrane protein</topology>
    </subcellularLocation>
</comment>
<evidence type="ECO:0000256" key="2">
    <source>
        <dbReference type="ARBA" id="ARBA00022692"/>
    </source>
</evidence>
<evidence type="ECO:0000313" key="8">
    <source>
        <dbReference type="EMBL" id="SVC97422.1"/>
    </source>
</evidence>
<dbReference type="AlphaFoldDB" id="A0A382RJK9"/>
<evidence type="ECO:0000259" key="7">
    <source>
        <dbReference type="Pfam" id="PF05140"/>
    </source>
</evidence>
<sequence length="171" mass="19508">MLSDLSPLKEENMNRPGLIFNLSNSGTSFDGIYGLFLGQTVLQTLRINEIDYTIVFRKKRTYLPFEIELIDFKKIMYPGTSIAKSYSSDINLIELGIAKHILIEMNQPLRYKGYTFFQSSFIESAKGETTVLAAVKNYGRLFPYISSIIMCFGLLVHLVMKLPKLFKKLVA</sequence>
<feature type="domain" description="ResB-like" evidence="7">
    <location>
        <begin position="55"/>
        <end position="128"/>
    </location>
</feature>
<name>A0A382RJK9_9ZZZZ</name>